<dbReference type="InterPro" id="IPR037883">
    <property type="entry name" value="Knr4/Smi1-like_sf"/>
</dbReference>
<dbReference type="Pfam" id="PF09346">
    <property type="entry name" value="SMI1_KNR4"/>
    <property type="match status" value="1"/>
</dbReference>
<dbReference type="Proteomes" id="UP001597548">
    <property type="component" value="Unassembled WGS sequence"/>
</dbReference>
<dbReference type="InterPro" id="IPR018958">
    <property type="entry name" value="Knr4/Smi1-like_dom"/>
</dbReference>
<feature type="domain" description="Knr4/Smi1-like" evidence="1">
    <location>
        <begin position="10"/>
        <end position="129"/>
    </location>
</feature>
<proteinExistence type="predicted"/>
<comment type="caution">
    <text evidence="2">The sequence shown here is derived from an EMBL/GenBank/DDBJ whole genome shotgun (WGS) entry which is preliminary data.</text>
</comment>
<dbReference type="Gene3D" id="3.40.1580.10">
    <property type="entry name" value="SMI1/KNR4-like"/>
    <property type="match status" value="1"/>
</dbReference>
<evidence type="ECO:0000313" key="2">
    <source>
        <dbReference type="EMBL" id="MFD2917088.1"/>
    </source>
</evidence>
<organism evidence="2 3">
    <name type="scientific">Psychroserpens luteus</name>
    <dbReference type="NCBI Taxonomy" id="1434066"/>
    <lineage>
        <taxon>Bacteria</taxon>
        <taxon>Pseudomonadati</taxon>
        <taxon>Bacteroidota</taxon>
        <taxon>Flavobacteriia</taxon>
        <taxon>Flavobacteriales</taxon>
        <taxon>Flavobacteriaceae</taxon>
        <taxon>Psychroserpens</taxon>
    </lineage>
</organism>
<dbReference type="SUPFAM" id="SSF160631">
    <property type="entry name" value="SMI1/KNR4-like"/>
    <property type="match status" value="1"/>
</dbReference>
<evidence type="ECO:0000313" key="3">
    <source>
        <dbReference type="Proteomes" id="UP001597548"/>
    </source>
</evidence>
<dbReference type="EMBL" id="JBHUOS010000010">
    <property type="protein sequence ID" value="MFD2917088.1"/>
    <property type="molecule type" value="Genomic_DNA"/>
</dbReference>
<protein>
    <submittedName>
        <fullName evidence="2">SMI1/KNR4 family protein</fullName>
    </submittedName>
</protein>
<name>A0ABW5ZYK1_9FLAO</name>
<accession>A0ABW5ZYK1</accession>
<keyword evidence="3" id="KW-1185">Reference proteome</keyword>
<dbReference type="SMART" id="SM00860">
    <property type="entry name" value="SMI1_KNR4"/>
    <property type="match status" value="1"/>
</dbReference>
<evidence type="ECO:0000259" key="1">
    <source>
        <dbReference type="SMART" id="SM00860"/>
    </source>
</evidence>
<reference evidence="3" key="1">
    <citation type="journal article" date="2019" name="Int. J. Syst. Evol. Microbiol.">
        <title>The Global Catalogue of Microorganisms (GCM) 10K type strain sequencing project: providing services to taxonomists for standard genome sequencing and annotation.</title>
        <authorList>
            <consortium name="The Broad Institute Genomics Platform"/>
            <consortium name="The Broad Institute Genome Sequencing Center for Infectious Disease"/>
            <person name="Wu L."/>
            <person name="Ma J."/>
        </authorList>
    </citation>
    <scope>NUCLEOTIDE SEQUENCE [LARGE SCALE GENOMIC DNA]</scope>
    <source>
        <strain evidence="3">KCTC 32514</strain>
    </source>
</reference>
<gene>
    <name evidence="2" type="ORF">ACFS29_15650</name>
</gene>
<sequence>MLEFNTTKDLISLSDLQNLESALGAILPEDYKTHMLKYNGGRVSWTKSYILEYNGSEYELGGFKELDKLKFFFESKNPILYPKYFSFGDIEGGYLAMGYQEENYGQIFVYFSDEAPQKVANSFSEFLQSIKVVNEE</sequence>
<dbReference type="RefSeq" id="WP_194506070.1">
    <property type="nucleotide sequence ID" value="NZ_JADILU010000001.1"/>
</dbReference>